<dbReference type="NCBIfam" id="TIGR00112">
    <property type="entry name" value="proC"/>
    <property type="match status" value="1"/>
</dbReference>
<dbReference type="Pfam" id="PF03807">
    <property type="entry name" value="F420_oxidored"/>
    <property type="match status" value="1"/>
</dbReference>
<feature type="binding site" evidence="10">
    <location>
        <position position="56"/>
    </location>
    <ligand>
        <name>NADPH</name>
        <dbReference type="ChEBI" id="CHEBI:57783"/>
    </ligand>
</feature>
<dbReference type="Pfam" id="PF14748">
    <property type="entry name" value="P5CR_dimer"/>
    <property type="match status" value="1"/>
</dbReference>
<evidence type="ECO:0000256" key="2">
    <source>
        <dbReference type="ARBA" id="ARBA00005525"/>
    </source>
</evidence>
<dbReference type="PROSITE" id="PS00521">
    <property type="entry name" value="P5CR"/>
    <property type="match status" value="1"/>
</dbReference>
<dbReference type="GO" id="GO:0004735">
    <property type="term" value="F:pyrroline-5-carboxylate reductase activity"/>
    <property type="evidence" value="ECO:0007669"/>
    <property type="project" value="UniProtKB-UniRule"/>
</dbReference>
<evidence type="ECO:0000256" key="11">
    <source>
        <dbReference type="RuleBase" id="RU003903"/>
    </source>
</evidence>
<comment type="catalytic activity">
    <reaction evidence="8 11">
        <text>L-proline + NADP(+) = (S)-1-pyrroline-5-carboxylate + NADPH + 2 H(+)</text>
        <dbReference type="Rhea" id="RHEA:14109"/>
        <dbReference type="ChEBI" id="CHEBI:15378"/>
        <dbReference type="ChEBI" id="CHEBI:17388"/>
        <dbReference type="ChEBI" id="CHEBI:57783"/>
        <dbReference type="ChEBI" id="CHEBI:58349"/>
        <dbReference type="ChEBI" id="CHEBI:60039"/>
        <dbReference type="EC" id="1.5.1.2"/>
    </reaction>
</comment>
<dbReference type="InterPro" id="IPR053790">
    <property type="entry name" value="P5CR-like_CS"/>
</dbReference>
<dbReference type="PANTHER" id="PTHR11645">
    <property type="entry name" value="PYRROLINE-5-CARBOXYLATE REDUCTASE"/>
    <property type="match status" value="1"/>
</dbReference>
<feature type="domain" description="Pyrroline-5-carboxylate reductase catalytic N-terminal" evidence="12">
    <location>
        <begin position="3"/>
        <end position="98"/>
    </location>
</feature>
<proteinExistence type="inferred from homology"/>
<dbReference type="Proteomes" id="UP000219036">
    <property type="component" value="Unassembled WGS sequence"/>
</dbReference>
<evidence type="ECO:0000259" key="12">
    <source>
        <dbReference type="Pfam" id="PF03807"/>
    </source>
</evidence>
<keyword evidence="7 8" id="KW-0560">Oxidoreductase</keyword>
<reference evidence="15" key="1">
    <citation type="submission" date="2017-09" db="EMBL/GenBank/DDBJ databases">
        <authorList>
            <person name="Varghese N."/>
            <person name="Submissions S."/>
        </authorList>
    </citation>
    <scope>NUCLEOTIDE SEQUENCE [LARGE SCALE GENOMIC DNA]</scope>
    <source>
        <strain evidence="15">DSM 15103</strain>
    </source>
</reference>
<dbReference type="SUPFAM" id="SSF48179">
    <property type="entry name" value="6-phosphogluconate dehydrogenase C-terminal domain-like"/>
    <property type="match status" value="1"/>
</dbReference>
<dbReference type="FunFam" id="1.10.3730.10:FF:000001">
    <property type="entry name" value="Pyrroline-5-carboxylate reductase"/>
    <property type="match status" value="1"/>
</dbReference>
<evidence type="ECO:0000256" key="7">
    <source>
        <dbReference type="ARBA" id="ARBA00023002"/>
    </source>
</evidence>
<dbReference type="InterPro" id="IPR000304">
    <property type="entry name" value="Pyrroline-COOH_reductase"/>
</dbReference>
<dbReference type="InterPro" id="IPR008927">
    <property type="entry name" value="6-PGluconate_DH-like_C_sf"/>
</dbReference>
<keyword evidence="6 8" id="KW-0521">NADP</keyword>
<dbReference type="InterPro" id="IPR029036">
    <property type="entry name" value="P5CR_dimer"/>
</dbReference>
<sequence>MFKIGVIGCGNMGEAIIRGLTKSKTVKSTDIIVSDIDPDKVELMVEKYNVAGTSSNRRVVENSEIIFLAVKPKDFLKTVEPIKDFFTEEKVVISVIAGISIQKIKEVIKSIVIRVMPNTPALIGEGAIAVSFEDIDPIKREEIFHLLKSLGSVVEVDESLMDTVTGLSGSGPAYVFMFIEGLIQGGIKGGLSYKQASELAVQTVLGAAKLVKETGEHPSVLRDKVSSPAGTTIYALHKLEEKGLKDAVISAVEEATKRSKKLSQ</sequence>
<dbReference type="Gene3D" id="3.40.50.720">
    <property type="entry name" value="NAD(P)-binding Rossmann-like Domain"/>
    <property type="match status" value="1"/>
</dbReference>
<dbReference type="OrthoDB" id="9805754at2"/>
<keyword evidence="15" id="KW-1185">Reference proteome</keyword>
<dbReference type="PIRSF" id="PIRSF000193">
    <property type="entry name" value="Pyrrol-5-carb_rd"/>
    <property type="match status" value="1"/>
</dbReference>
<dbReference type="InterPro" id="IPR028939">
    <property type="entry name" value="P5C_Rdtase_cat_N"/>
</dbReference>
<dbReference type="GO" id="GO:0055129">
    <property type="term" value="P:L-proline biosynthetic process"/>
    <property type="evidence" value="ECO:0007669"/>
    <property type="project" value="UniProtKB-UniRule"/>
</dbReference>
<evidence type="ECO:0000256" key="3">
    <source>
        <dbReference type="ARBA" id="ARBA00022490"/>
    </source>
</evidence>
<organism evidence="14 15">
    <name type="scientific">Persephonella hydrogeniphila</name>
    <dbReference type="NCBI Taxonomy" id="198703"/>
    <lineage>
        <taxon>Bacteria</taxon>
        <taxon>Pseudomonadati</taxon>
        <taxon>Aquificota</taxon>
        <taxon>Aquificia</taxon>
        <taxon>Aquificales</taxon>
        <taxon>Hydrogenothermaceae</taxon>
        <taxon>Persephonella</taxon>
    </lineage>
</organism>
<comment type="catalytic activity">
    <reaction evidence="8">
        <text>L-proline + NAD(+) = (S)-1-pyrroline-5-carboxylate + NADH + 2 H(+)</text>
        <dbReference type="Rhea" id="RHEA:14105"/>
        <dbReference type="ChEBI" id="CHEBI:15378"/>
        <dbReference type="ChEBI" id="CHEBI:17388"/>
        <dbReference type="ChEBI" id="CHEBI:57540"/>
        <dbReference type="ChEBI" id="CHEBI:57945"/>
        <dbReference type="ChEBI" id="CHEBI:60039"/>
        <dbReference type="EC" id="1.5.1.2"/>
    </reaction>
</comment>
<feature type="binding site" evidence="10">
    <location>
        <begin position="7"/>
        <end position="12"/>
    </location>
    <ligand>
        <name>NADP(+)</name>
        <dbReference type="ChEBI" id="CHEBI:58349"/>
    </ligand>
</feature>
<feature type="domain" description="Pyrroline-5-carboxylate reductase dimerisation" evidence="13">
    <location>
        <begin position="158"/>
        <end position="262"/>
    </location>
</feature>
<gene>
    <name evidence="8" type="primary">proC</name>
    <name evidence="14" type="ORF">SAMN06265182_1759</name>
</gene>
<evidence type="ECO:0000256" key="6">
    <source>
        <dbReference type="ARBA" id="ARBA00022857"/>
    </source>
</evidence>
<protein>
    <recommendedName>
        <fullName evidence="8 9">Pyrroline-5-carboxylate reductase</fullName>
        <shortName evidence="8">P5C reductase</shortName>
        <shortName evidence="8">P5CR</shortName>
        <ecNumber evidence="8 9">1.5.1.2</ecNumber>
    </recommendedName>
    <alternativeName>
        <fullName evidence="8">PCA reductase</fullName>
    </alternativeName>
</protein>
<feature type="binding site" evidence="10">
    <location>
        <begin position="69"/>
        <end position="72"/>
    </location>
    <ligand>
        <name>NADP(+)</name>
        <dbReference type="ChEBI" id="CHEBI:58349"/>
    </ligand>
</feature>
<comment type="subcellular location">
    <subcellularLocation>
        <location evidence="1 8">Cytoplasm</location>
    </subcellularLocation>
</comment>
<dbReference type="FunFam" id="3.40.50.720:FF:000190">
    <property type="entry name" value="Pyrroline-5-carboxylate reductase"/>
    <property type="match status" value="1"/>
</dbReference>
<accession>A0A285NMJ5</accession>
<dbReference type="EC" id="1.5.1.2" evidence="8 9"/>
<dbReference type="Gene3D" id="1.10.3730.10">
    <property type="entry name" value="ProC C-terminal domain-like"/>
    <property type="match status" value="1"/>
</dbReference>
<evidence type="ECO:0000256" key="4">
    <source>
        <dbReference type="ARBA" id="ARBA00022605"/>
    </source>
</evidence>
<evidence type="ECO:0000256" key="10">
    <source>
        <dbReference type="PIRSR" id="PIRSR000193-1"/>
    </source>
</evidence>
<evidence type="ECO:0000256" key="1">
    <source>
        <dbReference type="ARBA" id="ARBA00004496"/>
    </source>
</evidence>
<dbReference type="PANTHER" id="PTHR11645:SF0">
    <property type="entry name" value="PYRROLINE-5-CARBOXYLATE REDUCTASE 3"/>
    <property type="match status" value="1"/>
</dbReference>
<evidence type="ECO:0000256" key="8">
    <source>
        <dbReference type="HAMAP-Rule" id="MF_01925"/>
    </source>
</evidence>
<keyword evidence="3 8" id="KW-0963">Cytoplasm</keyword>
<comment type="similarity">
    <text evidence="2 8 11">Belongs to the pyrroline-5-carboxylate reductase family.</text>
</comment>
<name>A0A285NMJ5_9AQUI</name>
<keyword evidence="4 8" id="KW-0028">Amino-acid biosynthesis</keyword>
<evidence type="ECO:0000256" key="9">
    <source>
        <dbReference type="NCBIfam" id="TIGR00112"/>
    </source>
</evidence>
<dbReference type="EMBL" id="OBEI01000009">
    <property type="protein sequence ID" value="SNZ10153.1"/>
    <property type="molecule type" value="Genomic_DNA"/>
</dbReference>
<dbReference type="InterPro" id="IPR036291">
    <property type="entry name" value="NAD(P)-bd_dom_sf"/>
</dbReference>
<evidence type="ECO:0000259" key="13">
    <source>
        <dbReference type="Pfam" id="PF14748"/>
    </source>
</evidence>
<dbReference type="HAMAP" id="MF_01925">
    <property type="entry name" value="P5C_reductase"/>
    <property type="match status" value="1"/>
</dbReference>
<comment type="function">
    <text evidence="8">Catalyzes the reduction of 1-pyrroline-5-carboxylate (PCA) to L-proline.</text>
</comment>
<dbReference type="GO" id="GO:0005737">
    <property type="term" value="C:cytoplasm"/>
    <property type="evidence" value="ECO:0007669"/>
    <property type="project" value="UniProtKB-SubCell"/>
</dbReference>
<dbReference type="AlphaFoldDB" id="A0A285NMJ5"/>
<dbReference type="SUPFAM" id="SSF51735">
    <property type="entry name" value="NAD(P)-binding Rossmann-fold domains"/>
    <property type="match status" value="1"/>
</dbReference>
<dbReference type="UniPathway" id="UPA00098">
    <property type="reaction ID" value="UER00361"/>
</dbReference>
<keyword evidence="5 8" id="KW-0641">Proline biosynthesis</keyword>
<evidence type="ECO:0000256" key="5">
    <source>
        <dbReference type="ARBA" id="ARBA00022650"/>
    </source>
</evidence>
<dbReference type="RefSeq" id="WP_097000915.1">
    <property type="nucleotide sequence ID" value="NZ_OBEI01000009.1"/>
</dbReference>
<evidence type="ECO:0000313" key="15">
    <source>
        <dbReference type="Proteomes" id="UP000219036"/>
    </source>
</evidence>
<comment type="pathway">
    <text evidence="8 11">Amino-acid biosynthesis; L-proline biosynthesis; L-proline from L-glutamate 5-semialdehyde: step 1/1.</text>
</comment>
<evidence type="ECO:0000313" key="14">
    <source>
        <dbReference type="EMBL" id="SNZ10153.1"/>
    </source>
</evidence>